<dbReference type="EMBL" id="QLYR01000006">
    <property type="protein sequence ID" value="RAQ28272.1"/>
    <property type="molecule type" value="Genomic_DNA"/>
</dbReference>
<keyword evidence="2" id="KW-1185">Reference proteome</keyword>
<organism evidence="1 2">
    <name type="scientific">Hydrogeniiclostridium mannosilyticum</name>
    <dbReference type="NCBI Taxonomy" id="2764322"/>
    <lineage>
        <taxon>Bacteria</taxon>
        <taxon>Bacillati</taxon>
        <taxon>Bacillota</taxon>
        <taxon>Clostridia</taxon>
        <taxon>Eubacteriales</taxon>
        <taxon>Acutalibacteraceae</taxon>
        <taxon>Hydrogeniiclostridium</taxon>
    </lineage>
</organism>
<gene>
    <name evidence="1" type="ORF">DPQ25_09725</name>
</gene>
<dbReference type="PANTHER" id="PTHR36454">
    <property type="entry name" value="LMO2823 PROTEIN"/>
    <property type="match status" value="1"/>
</dbReference>
<name>A0A328UAG0_9FIRM</name>
<dbReference type="Proteomes" id="UP000249377">
    <property type="component" value="Unassembled WGS sequence"/>
</dbReference>
<sequence>MNEKFERLGFYPADILLPRSAGMTKWAVVACDQFTSQPEYWRKVEETVGGAPSTLRLILPEARLNDPDVAGQIAAINATMEQYLADGVFRTLPEALVYVERTQSDGRVRRGLIGMVDLEQYDFTPGSGALIRATEGTVLSRIPPRVRVRENAPIELPHVMLLIDDPERTVIEPLAAGKQAAEPMEKLYDFDLQQGGGHLAGWLLSGAQADAVAGALSALCSEEAMEKKYGLRGAAPLLFAVGDGNHSLATAKQCYENLKRVTPRERWTSLPARYALVEVVNNHDEALRFEPIHRVVFGVDPEQLLAGLLDFYPGAYEGRGAGHAIAYTCAGRQGWVTVPEPKLQLAVGTLQAFLDAYVERHGGEVDYIHGDSVADELGARPGNIGFKLPAMGKDQLFKTVMADGVLPRKTFSMGHAQDKRYYVEARKIR</sequence>
<dbReference type="Pfam" id="PF06245">
    <property type="entry name" value="DUF1015"/>
    <property type="match status" value="1"/>
</dbReference>
<dbReference type="InterPro" id="IPR008323">
    <property type="entry name" value="UCP033563"/>
</dbReference>
<comment type="caution">
    <text evidence="1">The sequence shown here is derived from an EMBL/GenBank/DDBJ whole genome shotgun (WGS) entry which is preliminary data.</text>
</comment>
<proteinExistence type="predicted"/>
<dbReference type="AlphaFoldDB" id="A0A328UAG0"/>
<evidence type="ECO:0000313" key="1">
    <source>
        <dbReference type="EMBL" id="RAQ28272.1"/>
    </source>
</evidence>
<evidence type="ECO:0000313" key="2">
    <source>
        <dbReference type="Proteomes" id="UP000249377"/>
    </source>
</evidence>
<dbReference type="RefSeq" id="WP_112332984.1">
    <property type="nucleotide sequence ID" value="NZ_JBKYJQ010000002.1"/>
</dbReference>
<reference evidence="1 2" key="1">
    <citation type="submission" date="2018-06" db="EMBL/GenBank/DDBJ databases">
        <title>Noncontiguous genome sequence of Ruminococcaceae bacterium ASD2818.</title>
        <authorList>
            <person name="Chaplin A.V."/>
            <person name="Sokolova S.R."/>
            <person name="Kochetkova T.O."/>
            <person name="Goltsov A.Y."/>
            <person name="Trofimov D.Y."/>
            <person name="Efimov B.A."/>
        </authorList>
    </citation>
    <scope>NUCLEOTIDE SEQUENCE [LARGE SCALE GENOMIC DNA]</scope>
    <source>
        <strain evidence="1 2">ASD2818</strain>
    </source>
</reference>
<protein>
    <submittedName>
        <fullName evidence="1">DUF1015 domain-containing protein</fullName>
    </submittedName>
</protein>
<dbReference type="PANTHER" id="PTHR36454:SF1">
    <property type="entry name" value="DUF1015 DOMAIN-CONTAINING PROTEIN"/>
    <property type="match status" value="1"/>
</dbReference>
<accession>A0A328UAG0</accession>